<gene>
    <name evidence="1" type="ORF">N24_1846</name>
</gene>
<proteinExistence type="predicted"/>
<organism evidence="1 2">
    <name type="scientific">Corynebacterium suranareeae</name>
    <dbReference type="NCBI Taxonomy" id="2506452"/>
    <lineage>
        <taxon>Bacteria</taxon>
        <taxon>Bacillati</taxon>
        <taxon>Actinomycetota</taxon>
        <taxon>Actinomycetes</taxon>
        <taxon>Mycobacteriales</taxon>
        <taxon>Corynebacteriaceae</taxon>
        <taxon>Corynebacterium</taxon>
    </lineage>
</organism>
<reference evidence="1 2" key="1">
    <citation type="submission" date="2016-02" db="EMBL/GenBank/DDBJ databases">
        <title>Corynebacterium glutamicum N24 whole genome sequencing project.</title>
        <authorList>
            <person name="Matsutani M."/>
            <person name="Nangtapong N."/>
            <person name="Yakushi T."/>
            <person name="Matsushita K."/>
        </authorList>
    </citation>
    <scope>NUCLEOTIDE SEQUENCE [LARGE SCALE GENOMIC DNA]</scope>
    <source>
        <strain evidence="1 2">N24</strain>
    </source>
</reference>
<name>A0A169RYC6_9CORY</name>
<dbReference type="RefSeq" id="WP_157736417.1">
    <property type="nucleotide sequence ID" value="NZ_AP017369.1"/>
</dbReference>
<sequence length="112" mass="12560">MMTPQPMVALFTLHANPVHDRKERATTITGSLSSIRRWLVSQSDLYGWNLGDFSAWGLDRRDRDPCEIIPELNQDTLLACASLVWDIPLAHIALQAVVPQPENIPLMRAATL</sequence>
<dbReference type="AlphaFoldDB" id="A0A169RYC6"/>
<protein>
    <submittedName>
        <fullName evidence="1">Uncharacterized protein</fullName>
    </submittedName>
</protein>
<keyword evidence="2" id="KW-1185">Reference proteome</keyword>
<evidence type="ECO:0000313" key="2">
    <source>
        <dbReference type="Proteomes" id="UP000218244"/>
    </source>
</evidence>
<accession>A0A169RYC6</accession>
<dbReference type="Proteomes" id="UP000218244">
    <property type="component" value="Chromosome"/>
</dbReference>
<dbReference type="KEGG" id="csur:N24_1846"/>
<evidence type="ECO:0000313" key="1">
    <source>
        <dbReference type="EMBL" id="BAU96108.1"/>
    </source>
</evidence>
<dbReference type="EMBL" id="AP017369">
    <property type="protein sequence ID" value="BAU96108.1"/>
    <property type="molecule type" value="Genomic_DNA"/>
</dbReference>